<evidence type="ECO:0000256" key="7">
    <source>
        <dbReference type="ARBA" id="ARBA00022840"/>
    </source>
</evidence>
<feature type="transmembrane region" description="Helical" evidence="9">
    <location>
        <begin position="106"/>
        <end position="126"/>
    </location>
</feature>
<proteinExistence type="predicted"/>
<dbReference type="Gene3D" id="3.30.565.10">
    <property type="entry name" value="Histidine kinase-like ATPase, C-terminal domain"/>
    <property type="match status" value="1"/>
</dbReference>
<keyword evidence="8" id="KW-0902">Two-component regulatory system</keyword>
<gene>
    <name evidence="11" type="ORF">Afe05nite_84030</name>
</gene>
<evidence type="ECO:0000256" key="6">
    <source>
        <dbReference type="ARBA" id="ARBA00022777"/>
    </source>
</evidence>
<dbReference type="GO" id="GO:0046983">
    <property type="term" value="F:protein dimerization activity"/>
    <property type="evidence" value="ECO:0007669"/>
    <property type="project" value="InterPro"/>
</dbReference>
<dbReference type="EC" id="2.7.13.3" evidence="2"/>
<dbReference type="Gene3D" id="1.20.5.1930">
    <property type="match status" value="1"/>
</dbReference>
<dbReference type="InterPro" id="IPR011712">
    <property type="entry name" value="Sig_transdc_His_kin_sub3_dim/P"/>
</dbReference>
<dbReference type="InterPro" id="IPR003594">
    <property type="entry name" value="HATPase_dom"/>
</dbReference>
<evidence type="ECO:0000256" key="4">
    <source>
        <dbReference type="ARBA" id="ARBA00022679"/>
    </source>
</evidence>
<feature type="transmembrane region" description="Helical" evidence="9">
    <location>
        <begin position="138"/>
        <end position="162"/>
    </location>
</feature>
<sequence>MSLPSPRNRPAFLVDLLVSGSVAGLAVWWWHQFRLGGLLFGGLTGLALLGRRRRPVVVFALVAALTAAFVPISVGGSALHEGMLLVALAVAMYSVVVHAERLRTGAIVGVMALLWATVLQACRTWLEWGAPPTFDSVGSVLLGSAGYGAVVWAAGLSVRTFWQQRKVAEERVRTAEREREHVTRLAVAQERARIARELHDIVAHSLSVMILQANGAEYAFEHDPRRAREALRTIGSTGRDALGEIKQLVQMLRDEGADDHDPVALDRVGAVVARARDAGLAVHLVVDGSPPDVPGGMALAVYRIVQESLTNTLKHAGPATAATVRVAYGPDRIEVDVTDTGAGVPRVVPGGHGLVGMRERVSLYGGAFDAGPRLGGGWRVRALIPLLAKAAV</sequence>
<dbReference type="InterPro" id="IPR036890">
    <property type="entry name" value="HATPase_C_sf"/>
</dbReference>
<evidence type="ECO:0000259" key="10">
    <source>
        <dbReference type="SMART" id="SM00387"/>
    </source>
</evidence>
<keyword evidence="6 11" id="KW-0418">Kinase</keyword>
<evidence type="ECO:0000256" key="1">
    <source>
        <dbReference type="ARBA" id="ARBA00000085"/>
    </source>
</evidence>
<name>A0A919MI70_9ACTN</name>
<accession>A0A919MI70</accession>
<keyword evidence="4" id="KW-0808">Transferase</keyword>
<dbReference type="PANTHER" id="PTHR24421">
    <property type="entry name" value="NITRATE/NITRITE SENSOR PROTEIN NARX-RELATED"/>
    <property type="match status" value="1"/>
</dbReference>
<dbReference type="InterPro" id="IPR050482">
    <property type="entry name" value="Sensor_HK_TwoCompSys"/>
</dbReference>
<keyword evidence="7" id="KW-0067">ATP-binding</keyword>
<comment type="catalytic activity">
    <reaction evidence="1">
        <text>ATP + protein L-histidine = ADP + protein N-phospho-L-histidine.</text>
        <dbReference type="EC" id="2.7.13.3"/>
    </reaction>
</comment>
<dbReference type="EMBL" id="BOMM01000090">
    <property type="protein sequence ID" value="GIE16563.1"/>
    <property type="molecule type" value="Genomic_DNA"/>
</dbReference>
<dbReference type="Pfam" id="PF02518">
    <property type="entry name" value="HATPase_c"/>
    <property type="match status" value="1"/>
</dbReference>
<dbReference type="CDD" id="cd16917">
    <property type="entry name" value="HATPase_UhpB-NarQ-NarX-like"/>
    <property type="match status" value="1"/>
</dbReference>
<keyword evidence="9" id="KW-0812">Transmembrane</keyword>
<dbReference type="GO" id="GO:0005524">
    <property type="term" value="F:ATP binding"/>
    <property type="evidence" value="ECO:0007669"/>
    <property type="project" value="UniProtKB-KW"/>
</dbReference>
<comment type="caution">
    <text evidence="11">The sequence shown here is derived from an EMBL/GenBank/DDBJ whole genome shotgun (WGS) entry which is preliminary data.</text>
</comment>
<dbReference type="GO" id="GO:0016020">
    <property type="term" value="C:membrane"/>
    <property type="evidence" value="ECO:0007669"/>
    <property type="project" value="InterPro"/>
</dbReference>
<protein>
    <recommendedName>
        <fullName evidence="2">histidine kinase</fullName>
        <ecNumber evidence="2">2.7.13.3</ecNumber>
    </recommendedName>
</protein>
<dbReference type="SUPFAM" id="SSF55874">
    <property type="entry name" value="ATPase domain of HSP90 chaperone/DNA topoisomerase II/histidine kinase"/>
    <property type="match status" value="1"/>
</dbReference>
<keyword evidence="5" id="KW-0547">Nucleotide-binding</keyword>
<evidence type="ECO:0000256" key="3">
    <source>
        <dbReference type="ARBA" id="ARBA00022553"/>
    </source>
</evidence>
<feature type="transmembrane region" description="Helical" evidence="9">
    <location>
        <begin position="57"/>
        <end position="76"/>
    </location>
</feature>
<evidence type="ECO:0000256" key="8">
    <source>
        <dbReference type="ARBA" id="ARBA00023012"/>
    </source>
</evidence>
<keyword evidence="3" id="KW-0597">Phosphoprotein</keyword>
<dbReference type="SMART" id="SM00387">
    <property type="entry name" value="HATPase_c"/>
    <property type="match status" value="1"/>
</dbReference>
<evidence type="ECO:0000256" key="5">
    <source>
        <dbReference type="ARBA" id="ARBA00022741"/>
    </source>
</evidence>
<keyword evidence="9" id="KW-1133">Transmembrane helix</keyword>
<dbReference type="RefSeq" id="WP_203822896.1">
    <property type="nucleotide sequence ID" value="NZ_BAAABP010000053.1"/>
</dbReference>
<keyword evidence="9" id="KW-0472">Membrane</keyword>
<evidence type="ECO:0000313" key="12">
    <source>
        <dbReference type="Proteomes" id="UP000598174"/>
    </source>
</evidence>
<keyword evidence="12" id="KW-1185">Reference proteome</keyword>
<dbReference type="Proteomes" id="UP000598174">
    <property type="component" value="Unassembled WGS sequence"/>
</dbReference>
<dbReference type="AlphaFoldDB" id="A0A919MI70"/>
<dbReference type="GO" id="GO:0000155">
    <property type="term" value="F:phosphorelay sensor kinase activity"/>
    <property type="evidence" value="ECO:0007669"/>
    <property type="project" value="InterPro"/>
</dbReference>
<dbReference type="Pfam" id="PF07730">
    <property type="entry name" value="HisKA_3"/>
    <property type="match status" value="1"/>
</dbReference>
<evidence type="ECO:0000313" key="11">
    <source>
        <dbReference type="EMBL" id="GIE16563.1"/>
    </source>
</evidence>
<feature type="domain" description="Histidine kinase/HSP90-like ATPase" evidence="10">
    <location>
        <begin position="296"/>
        <end position="388"/>
    </location>
</feature>
<feature type="transmembrane region" description="Helical" evidence="9">
    <location>
        <begin position="35"/>
        <end position="50"/>
    </location>
</feature>
<evidence type="ECO:0000256" key="2">
    <source>
        <dbReference type="ARBA" id="ARBA00012438"/>
    </source>
</evidence>
<reference evidence="11" key="1">
    <citation type="submission" date="2021-01" db="EMBL/GenBank/DDBJ databases">
        <title>Whole genome shotgun sequence of Actinoplanes ferrugineus NBRC 15555.</title>
        <authorList>
            <person name="Komaki H."/>
            <person name="Tamura T."/>
        </authorList>
    </citation>
    <scope>NUCLEOTIDE SEQUENCE</scope>
    <source>
        <strain evidence="11">NBRC 15555</strain>
    </source>
</reference>
<feature type="transmembrane region" description="Helical" evidence="9">
    <location>
        <begin position="82"/>
        <end position="99"/>
    </location>
</feature>
<organism evidence="11 12">
    <name type="scientific">Paractinoplanes ferrugineus</name>
    <dbReference type="NCBI Taxonomy" id="113564"/>
    <lineage>
        <taxon>Bacteria</taxon>
        <taxon>Bacillati</taxon>
        <taxon>Actinomycetota</taxon>
        <taxon>Actinomycetes</taxon>
        <taxon>Micromonosporales</taxon>
        <taxon>Micromonosporaceae</taxon>
        <taxon>Paractinoplanes</taxon>
    </lineage>
</organism>
<evidence type="ECO:0000256" key="9">
    <source>
        <dbReference type="SAM" id="Phobius"/>
    </source>
</evidence>
<dbReference type="PANTHER" id="PTHR24421:SF10">
    <property type="entry name" value="NITRATE_NITRITE SENSOR PROTEIN NARQ"/>
    <property type="match status" value="1"/>
</dbReference>